<gene>
    <name evidence="1" type="ORF">PPL_07668</name>
</gene>
<accession>D3BGL6</accession>
<organism evidence="1 2">
    <name type="scientific">Heterostelium pallidum (strain ATCC 26659 / Pp 5 / PN500)</name>
    <name type="common">Cellular slime mold</name>
    <name type="synonym">Polysphondylium pallidum</name>
    <dbReference type="NCBI Taxonomy" id="670386"/>
    <lineage>
        <taxon>Eukaryota</taxon>
        <taxon>Amoebozoa</taxon>
        <taxon>Evosea</taxon>
        <taxon>Eumycetozoa</taxon>
        <taxon>Dictyostelia</taxon>
        <taxon>Acytosteliales</taxon>
        <taxon>Acytosteliaceae</taxon>
        <taxon>Heterostelium</taxon>
    </lineage>
</organism>
<sequence>MPRHTFEESRDETLEHELKTRTKKQEQLCREIAHEFQLFTSETSIRPLTKLINSGRAYLFKQRPELFNSTLNPHLAQREQAKNQELLQKQVVGLDNNQIDQINRDN</sequence>
<keyword evidence="2" id="KW-1185">Reference proteome</keyword>
<protein>
    <submittedName>
        <fullName evidence="1">Uncharacterized protein</fullName>
    </submittedName>
</protein>
<proteinExistence type="predicted"/>
<dbReference type="InParanoid" id="D3BGL6"/>
<evidence type="ECO:0000313" key="1">
    <source>
        <dbReference type="EMBL" id="EFA79250.1"/>
    </source>
</evidence>
<dbReference type="AlphaFoldDB" id="D3BGL6"/>
<reference evidence="1 2" key="1">
    <citation type="journal article" date="2011" name="Genome Res.">
        <title>Phylogeny-wide analysis of social amoeba genomes highlights ancient origins for complex intercellular communication.</title>
        <authorList>
            <person name="Heidel A.J."/>
            <person name="Lawal H.M."/>
            <person name="Felder M."/>
            <person name="Schilde C."/>
            <person name="Helps N.R."/>
            <person name="Tunggal B."/>
            <person name="Rivero F."/>
            <person name="John U."/>
            <person name="Schleicher M."/>
            <person name="Eichinger L."/>
            <person name="Platzer M."/>
            <person name="Noegel A.A."/>
            <person name="Schaap P."/>
            <person name="Gloeckner G."/>
        </authorList>
    </citation>
    <scope>NUCLEOTIDE SEQUENCE [LARGE SCALE GENOMIC DNA]</scope>
    <source>
        <strain evidence="2">ATCC 26659 / Pp 5 / PN500</strain>
    </source>
</reference>
<dbReference type="Proteomes" id="UP000001396">
    <property type="component" value="Unassembled WGS sequence"/>
</dbReference>
<dbReference type="EMBL" id="ADBJ01000035">
    <property type="protein sequence ID" value="EFA79250.1"/>
    <property type="molecule type" value="Genomic_DNA"/>
</dbReference>
<dbReference type="GeneID" id="31363149"/>
<name>D3BGL6_HETP5</name>
<dbReference type="RefSeq" id="XP_020431371.1">
    <property type="nucleotide sequence ID" value="XM_020578502.1"/>
</dbReference>
<evidence type="ECO:0000313" key="2">
    <source>
        <dbReference type="Proteomes" id="UP000001396"/>
    </source>
</evidence>
<comment type="caution">
    <text evidence="1">The sequence shown here is derived from an EMBL/GenBank/DDBJ whole genome shotgun (WGS) entry which is preliminary data.</text>
</comment>